<evidence type="ECO:0000313" key="1">
    <source>
        <dbReference type="EMBL" id="KID84499.1"/>
    </source>
</evidence>
<reference evidence="1 2" key="1">
    <citation type="journal article" date="2014" name="Proc. Natl. Acad. Sci. U.S.A.">
        <title>Trajectory and genomic determinants of fungal-pathogen speciation and host adaptation.</title>
        <authorList>
            <person name="Hu X."/>
            <person name="Xiao G."/>
            <person name="Zheng P."/>
            <person name="Shang Y."/>
            <person name="Su Y."/>
            <person name="Zhang X."/>
            <person name="Liu X."/>
            <person name="Zhan S."/>
            <person name="St Leger R.J."/>
            <person name="Wang C."/>
        </authorList>
    </citation>
    <scope>NUCLEOTIDE SEQUENCE [LARGE SCALE GENOMIC DNA]</scope>
    <source>
        <strain evidence="1 2">ARSEF 977</strain>
    </source>
</reference>
<organism evidence="1 2">
    <name type="scientific">Metarhizium guizhouense (strain ARSEF 977)</name>
    <dbReference type="NCBI Taxonomy" id="1276136"/>
    <lineage>
        <taxon>Eukaryota</taxon>
        <taxon>Fungi</taxon>
        <taxon>Dikarya</taxon>
        <taxon>Ascomycota</taxon>
        <taxon>Pezizomycotina</taxon>
        <taxon>Sordariomycetes</taxon>
        <taxon>Hypocreomycetidae</taxon>
        <taxon>Hypocreales</taxon>
        <taxon>Clavicipitaceae</taxon>
        <taxon>Metarhizium</taxon>
    </lineage>
</organism>
<evidence type="ECO:0000313" key="2">
    <source>
        <dbReference type="Proteomes" id="UP000031192"/>
    </source>
</evidence>
<comment type="caution">
    <text evidence="1">The sequence shown here is derived from an EMBL/GenBank/DDBJ whole genome shotgun (WGS) entry which is preliminary data.</text>
</comment>
<keyword evidence="2" id="KW-1185">Reference proteome</keyword>
<proteinExistence type="predicted"/>
<dbReference type="Proteomes" id="UP000031192">
    <property type="component" value="Unassembled WGS sequence"/>
</dbReference>
<sequence>MDTNTSQPSIVGFSRDPLAFITRDHPEYAVVSSSNIPGGPAVQIGDVGHFKFESVGSPARPAFEIRYHGPDAGADTVSGYYLGYNAGAQRSWTPARIDIPKIILKTGPQHELHMCFSQALSRDALSW</sequence>
<dbReference type="AlphaFoldDB" id="A0A0B4HXY5"/>
<dbReference type="EMBL" id="AZNH01000041">
    <property type="protein sequence ID" value="KID84499.1"/>
    <property type="molecule type" value="Genomic_DNA"/>
</dbReference>
<dbReference type="HOGENOM" id="CLU_1971060_0_0_1"/>
<gene>
    <name evidence="1" type="ORF">MGU_08317</name>
</gene>
<accession>A0A0B4HXY5</accession>
<name>A0A0B4HXY5_METGA</name>
<protein>
    <submittedName>
        <fullName evidence="1">Uncharacterized protein</fullName>
    </submittedName>
</protein>